<evidence type="ECO:0000313" key="4">
    <source>
        <dbReference type="Proteomes" id="UP000502421"/>
    </source>
</evidence>
<keyword evidence="1" id="KW-1133">Transmembrane helix</keyword>
<feature type="transmembrane region" description="Helical" evidence="1">
    <location>
        <begin position="34"/>
        <end position="52"/>
    </location>
</feature>
<evidence type="ECO:0000313" key="3">
    <source>
        <dbReference type="EMBL" id="QJB37412.1"/>
    </source>
</evidence>
<keyword evidence="1" id="KW-0812">Transmembrane</keyword>
<evidence type="ECO:0008006" key="6">
    <source>
        <dbReference type="Google" id="ProtNLM"/>
    </source>
</evidence>
<evidence type="ECO:0000256" key="1">
    <source>
        <dbReference type="SAM" id="Phobius"/>
    </source>
</evidence>
<accession>A0AAE6ZDI7</accession>
<proteinExistence type="predicted"/>
<evidence type="ECO:0000313" key="5">
    <source>
        <dbReference type="Proteomes" id="UP000503144"/>
    </source>
</evidence>
<organism evidence="2 4">
    <name type="scientific">Chitinophaga oryzae</name>
    <dbReference type="NCBI Taxonomy" id="2725414"/>
    <lineage>
        <taxon>Bacteria</taxon>
        <taxon>Pseudomonadati</taxon>
        <taxon>Bacteroidota</taxon>
        <taxon>Chitinophagia</taxon>
        <taxon>Chitinophagales</taxon>
        <taxon>Chitinophagaceae</taxon>
        <taxon>Chitinophaga</taxon>
    </lineage>
</organism>
<dbReference type="RefSeq" id="WP_168803201.1">
    <property type="nucleotide sequence ID" value="NZ_CP051204.2"/>
</dbReference>
<evidence type="ECO:0000313" key="2">
    <source>
        <dbReference type="EMBL" id="QJB30923.1"/>
    </source>
</evidence>
<gene>
    <name evidence="3" type="ORF">HF324_05915</name>
    <name evidence="2" type="ORF">HF329_06250</name>
</gene>
<dbReference type="AlphaFoldDB" id="A0AAE6ZDI7"/>
<keyword evidence="1" id="KW-0472">Membrane</keyword>
<sequence length="59" mass="6598">MNSFSRLWSRPILLAVLSLAGLIAALVGDGIWDIFSWIALGIPVALMVRYWFYPTGTKE</sequence>
<dbReference type="EMBL" id="CP051204">
    <property type="protein sequence ID" value="QJB37412.1"/>
    <property type="molecule type" value="Genomic_DNA"/>
</dbReference>
<reference evidence="4" key="1">
    <citation type="submission" date="2020-04" db="EMBL/GenBank/DDBJ databases">
        <authorList>
            <person name="Kittiwongwattana C."/>
        </authorList>
    </citation>
    <scope>NUCLEOTIDE SEQUENCE [LARGE SCALE GENOMIC DNA]</scope>
    <source>
        <strain evidence="3 5">1303</strain>
        <strain evidence="4">1310</strain>
    </source>
</reference>
<dbReference type="Proteomes" id="UP000502421">
    <property type="component" value="Chromosome"/>
</dbReference>
<dbReference type="Proteomes" id="UP000503144">
    <property type="component" value="Chromosome"/>
</dbReference>
<protein>
    <recommendedName>
        <fullName evidence="6">DUF4175 domain-containing protein</fullName>
    </recommendedName>
</protein>
<reference evidence="2" key="2">
    <citation type="submission" date="2020-09" db="EMBL/GenBank/DDBJ databases">
        <authorList>
            <person name="Kittiwongwattana C."/>
        </authorList>
    </citation>
    <scope>NUCLEOTIDE SEQUENCE</scope>
    <source>
        <strain evidence="5">1303</strain>
        <strain evidence="2">1310</strain>
    </source>
</reference>
<name>A0AAE6ZDI7_9BACT</name>
<dbReference type="EMBL" id="CP051205">
    <property type="protein sequence ID" value="QJB30923.1"/>
    <property type="molecule type" value="Genomic_DNA"/>
</dbReference>
<dbReference type="KEGG" id="coy:HF329_06250"/>
<keyword evidence="5" id="KW-1185">Reference proteome</keyword>
<feature type="transmembrane region" description="Helical" evidence="1">
    <location>
        <begin position="12"/>
        <end position="28"/>
    </location>
</feature>